<name>A0A1K1PM66_9FLAO</name>
<gene>
    <name evidence="2" type="ORF">SAMN05660313_02005</name>
</gene>
<feature type="signal peptide" evidence="1">
    <location>
        <begin position="1"/>
        <end position="21"/>
    </location>
</feature>
<dbReference type="OrthoDB" id="279982at2"/>
<evidence type="ECO:0000313" key="3">
    <source>
        <dbReference type="Proteomes" id="UP000183257"/>
    </source>
</evidence>
<organism evidence="2 3">
    <name type="scientific">Cellulophaga fucicola</name>
    <dbReference type="NCBI Taxonomy" id="76595"/>
    <lineage>
        <taxon>Bacteria</taxon>
        <taxon>Pseudomonadati</taxon>
        <taxon>Bacteroidota</taxon>
        <taxon>Flavobacteriia</taxon>
        <taxon>Flavobacteriales</taxon>
        <taxon>Flavobacteriaceae</taxon>
        <taxon>Cellulophaga</taxon>
    </lineage>
</organism>
<accession>A0A1K1PM66</accession>
<dbReference type="Pfam" id="PF01663">
    <property type="entry name" value="Phosphodiest"/>
    <property type="match status" value="1"/>
</dbReference>
<dbReference type="Proteomes" id="UP000183257">
    <property type="component" value="Unassembled WGS sequence"/>
</dbReference>
<dbReference type="AlphaFoldDB" id="A0A1K1PM66"/>
<keyword evidence="1" id="KW-0732">Signal</keyword>
<feature type="chain" id="PRO_5012272847" evidence="1">
    <location>
        <begin position="22"/>
        <end position="418"/>
    </location>
</feature>
<dbReference type="STRING" id="76595.SAMN05660313_02005"/>
<evidence type="ECO:0000256" key="1">
    <source>
        <dbReference type="SAM" id="SignalP"/>
    </source>
</evidence>
<dbReference type="InterPro" id="IPR017850">
    <property type="entry name" value="Alkaline_phosphatase_core_sf"/>
</dbReference>
<proteinExistence type="predicted"/>
<reference evidence="3" key="1">
    <citation type="submission" date="2016-11" db="EMBL/GenBank/DDBJ databases">
        <authorList>
            <person name="Varghese N."/>
            <person name="Submissions S."/>
        </authorList>
    </citation>
    <scope>NUCLEOTIDE SEQUENCE [LARGE SCALE GENOMIC DNA]</scope>
    <source>
        <strain evidence="3">DSM 24786</strain>
    </source>
</reference>
<keyword evidence="3" id="KW-1185">Reference proteome</keyword>
<protein>
    <submittedName>
        <fullName evidence="2">Type I phosphodiesterase / nucleotide pyrophosphatase</fullName>
    </submittedName>
</protein>
<dbReference type="GO" id="GO:0016787">
    <property type="term" value="F:hydrolase activity"/>
    <property type="evidence" value="ECO:0007669"/>
    <property type="project" value="UniProtKB-ARBA"/>
</dbReference>
<dbReference type="EMBL" id="FPIY01000002">
    <property type="protein sequence ID" value="SFW48826.1"/>
    <property type="molecule type" value="Genomic_DNA"/>
</dbReference>
<dbReference type="PANTHER" id="PTHR10151">
    <property type="entry name" value="ECTONUCLEOTIDE PYROPHOSPHATASE/PHOSPHODIESTERASE"/>
    <property type="match status" value="1"/>
</dbReference>
<dbReference type="Gene3D" id="3.40.720.10">
    <property type="entry name" value="Alkaline Phosphatase, subunit A"/>
    <property type="match status" value="1"/>
</dbReference>
<dbReference type="RefSeq" id="WP_084639205.1">
    <property type="nucleotide sequence ID" value="NZ_FPIY01000002.1"/>
</dbReference>
<sequence length="418" mass="47295">MRLQLKYVLLFSFLTAQLCVAQENENTTKEKKVVFIIVDGISTDMLQKAPTPFLDSIAASGSYSKAYVGGKKDGYSETPTISAVGYNSLLTGTWVNKHNVYGNSIKKPNYNYPTIFKVFKDQYPKKTTAIFSTWLDNRTKLIEGLGDAKNVKLDYAFDGFELDTISYPHDAYKQYIKKIDNDVAVEAARYIKTDAPDLSWVYLEYSDDVGHGLGDSPQLDAAITYEDALVGKIWNAVKEREANFNEDWLLVVTTDHGRSPKDGRHHGGQTDRERATWIVTNEKNTNSYFAKETLAITDIYPSMLRFLNIDVSKEVRFEIDGTPFIGEVDAYGLSAVKEGDKIVIRWKNNSDKTVKGIIYTSIANQFKEGEKDIYKREAKVSLANEETTLLLKKHTGKMLKIVLETPNNVLNTWYINNN</sequence>
<dbReference type="SUPFAM" id="SSF53649">
    <property type="entry name" value="Alkaline phosphatase-like"/>
    <property type="match status" value="1"/>
</dbReference>
<evidence type="ECO:0000313" key="2">
    <source>
        <dbReference type="EMBL" id="SFW48826.1"/>
    </source>
</evidence>
<dbReference type="InterPro" id="IPR002591">
    <property type="entry name" value="Phosphodiest/P_Trfase"/>
</dbReference>
<dbReference type="PANTHER" id="PTHR10151:SF120">
    <property type="entry name" value="BIS(5'-ADENOSYL)-TRIPHOSPHATASE"/>
    <property type="match status" value="1"/>
</dbReference>